<feature type="transmembrane region" description="Helical" evidence="1">
    <location>
        <begin position="12"/>
        <end position="34"/>
    </location>
</feature>
<proteinExistence type="predicted"/>
<dbReference type="EMBL" id="DVNE01000018">
    <property type="protein sequence ID" value="HIU61376.1"/>
    <property type="molecule type" value="Genomic_DNA"/>
</dbReference>
<keyword evidence="1" id="KW-1133">Transmembrane helix</keyword>
<evidence type="ECO:0000256" key="1">
    <source>
        <dbReference type="SAM" id="Phobius"/>
    </source>
</evidence>
<evidence type="ECO:0000313" key="3">
    <source>
        <dbReference type="Proteomes" id="UP000824110"/>
    </source>
</evidence>
<protein>
    <submittedName>
        <fullName evidence="2">Uncharacterized protein</fullName>
    </submittedName>
</protein>
<comment type="caution">
    <text evidence="2">The sequence shown here is derived from an EMBL/GenBank/DDBJ whole genome shotgun (WGS) entry which is preliminary data.</text>
</comment>
<dbReference type="Proteomes" id="UP000824110">
    <property type="component" value="Unassembled WGS sequence"/>
</dbReference>
<sequence>MNNSFLAALAEYQIVIIVVVAAVFVGVIIAALIFTHRRKRSVDETVLESREDVSENAKTVQVLKVLAEGKSEVCAELEKLYDVLLYLTPSAEDEVAVIDDKIKSALGDIKIELTKTRGEEGCGKAMQYIADIKVLVAERAVITKS</sequence>
<evidence type="ECO:0000313" key="2">
    <source>
        <dbReference type="EMBL" id="HIU61376.1"/>
    </source>
</evidence>
<reference evidence="2" key="2">
    <citation type="journal article" date="2021" name="PeerJ">
        <title>Extensive microbial diversity within the chicken gut microbiome revealed by metagenomics and culture.</title>
        <authorList>
            <person name="Gilroy R."/>
            <person name="Ravi A."/>
            <person name="Getino M."/>
            <person name="Pursley I."/>
            <person name="Horton D.L."/>
            <person name="Alikhan N.F."/>
            <person name="Baker D."/>
            <person name="Gharbi K."/>
            <person name="Hall N."/>
            <person name="Watson M."/>
            <person name="Adriaenssens E.M."/>
            <person name="Foster-Nyarko E."/>
            <person name="Jarju S."/>
            <person name="Secka A."/>
            <person name="Antonio M."/>
            <person name="Oren A."/>
            <person name="Chaudhuri R.R."/>
            <person name="La Ragione R."/>
            <person name="Hildebrand F."/>
            <person name="Pallen M.J."/>
        </authorList>
    </citation>
    <scope>NUCLEOTIDE SEQUENCE</scope>
    <source>
        <strain evidence="2">CHK195-12923</strain>
    </source>
</reference>
<accession>A0A9D1MJG5</accession>
<reference evidence="2" key="1">
    <citation type="submission" date="2020-10" db="EMBL/GenBank/DDBJ databases">
        <authorList>
            <person name="Gilroy R."/>
        </authorList>
    </citation>
    <scope>NUCLEOTIDE SEQUENCE</scope>
    <source>
        <strain evidence="2">CHK195-12923</strain>
    </source>
</reference>
<dbReference type="AlphaFoldDB" id="A0A9D1MJG5"/>
<gene>
    <name evidence="2" type="ORF">IAB69_01840</name>
</gene>
<organism evidence="2 3">
    <name type="scientific">Candidatus Coproplasma excrementigallinarum</name>
    <dbReference type="NCBI Taxonomy" id="2840747"/>
    <lineage>
        <taxon>Bacteria</taxon>
        <taxon>Bacillati</taxon>
        <taxon>Bacillota</taxon>
        <taxon>Clostridia</taxon>
        <taxon>Eubacteriales</taxon>
        <taxon>Candidatus Coproplasma</taxon>
    </lineage>
</organism>
<name>A0A9D1MJG5_9FIRM</name>
<keyword evidence="1" id="KW-0812">Transmembrane</keyword>
<keyword evidence="1" id="KW-0472">Membrane</keyword>